<dbReference type="AlphaFoldDB" id="A0A0A8B3Q5"/>
<evidence type="ECO:0000256" key="1">
    <source>
        <dbReference type="ARBA" id="ARBA00001771"/>
    </source>
</evidence>
<dbReference type="HAMAP" id="MF_00228">
    <property type="entry name" value="Thz_kinase"/>
    <property type="match status" value="1"/>
</dbReference>
<dbReference type="Pfam" id="PF02110">
    <property type="entry name" value="HK"/>
    <property type="match status" value="1"/>
</dbReference>
<reference evidence="12 13" key="2">
    <citation type="journal article" date="2015" name="Genome Announc.">
        <title>Complete Genome Sequence of Coriobacteriaceae Strain 68-1-3, a Novel Mucus-Degrading Isolate from the Swine Intestinal Tract.</title>
        <authorList>
            <person name="Looft T."/>
            <person name="Bayles D.O."/>
            <person name="Alt D.P."/>
            <person name="Stanton T.B."/>
        </authorList>
    </citation>
    <scope>NUCLEOTIDE SEQUENCE [LARGE SCALE GENOMIC DNA]</scope>
    <source>
        <strain evidence="12 13">68-1-3</strain>
    </source>
</reference>
<evidence type="ECO:0000313" key="13">
    <source>
        <dbReference type="Proteomes" id="UP000031121"/>
    </source>
</evidence>
<dbReference type="HOGENOM" id="CLU_019943_0_1_11"/>
<sequence>MGSRIAETVERTKAACPLAGSITNAVTVNLVANAQLAVGGSAAMVNFADEAEGLVEIGGAFYVNMGTLVPVHAESIPAAARAAHKWGKALVLDPVGIGLGGVRTRILLDVKPFRPLIVRGNASEVIALSRLWGLEAVAEGSGPRGVDAVDGVEDALSAARALARFTGGAVAVSGAVDLVTDGSRVARCSGGSPLMTKVTGMGCSLGGVVAVYATQADPFTAALAGALAYNRAGERAAAIAYTPASFQVAFIDELYRATGEDVASQPFEIEEV</sequence>
<dbReference type="SUPFAM" id="SSF53613">
    <property type="entry name" value="Ribokinase-like"/>
    <property type="match status" value="1"/>
</dbReference>
<feature type="binding site" evidence="11">
    <location>
        <position position="200"/>
    </location>
    <ligand>
        <name>substrate</name>
    </ligand>
</feature>
<keyword evidence="7 11" id="KW-0418">Kinase</keyword>
<evidence type="ECO:0000256" key="9">
    <source>
        <dbReference type="ARBA" id="ARBA00022842"/>
    </source>
</evidence>
<dbReference type="EMBL" id="CP009302">
    <property type="protein sequence ID" value="AJC12101.1"/>
    <property type="molecule type" value="Genomic_DNA"/>
</dbReference>
<accession>A0A0A8B3Q5</accession>
<gene>
    <name evidence="11" type="primary">thiM</name>
    <name evidence="12" type="ORF">JI75_04860</name>
</gene>
<reference evidence="13" key="1">
    <citation type="submission" date="2014-08" db="EMBL/GenBank/DDBJ databases">
        <title>Coriobacteriaceae sp. complete genome.</title>
        <authorList>
            <person name="Looft T."/>
            <person name="Bayles D.O."/>
            <person name="Stanton T.B."/>
        </authorList>
    </citation>
    <scope>NUCLEOTIDE SEQUENCE [LARGE SCALE GENOMIC DNA]</scope>
    <source>
        <strain evidence="13">68-1-3</strain>
    </source>
</reference>
<dbReference type="STRING" id="1531429.JI75_04860"/>
<keyword evidence="13" id="KW-1185">Reference proteome</keyword>
<comment type="similarity">
    <text evidence="11">Belongs to the Thz kinase family.</text>
</comment>
<evidence type="ECO:0000256" key="3">
    <source>
        <dbReference type="ARBA" id="ARBA00004868"/>
    </source>
</evidence>
<keyword evidence="8 11" id="KW-0067">ATP-binding</keyword>
<dbReference type="Proteomes" id="UP000031121">
    <property type="component" value="Chromosome"/>
</dbReference>
<keyword evidence="10 11" id="KW-0784">Thiamine biosynthesis</keyword>
<comment type="catalytic activity">
    <reaction evidence="1 11">
        <text>5-(2-hydroxyethyl)-4-methylthiazole + ATP = 4-methyl-5-(2-phosphooxyethyl)-thiazole + ADP + H(+)</text>
        <dbReference type="Rhea" id="RHEA:24212"/>
        <dbReference type="ChEBI" id="CHEBI:15378"/>
        <dbReference type="ChEBI" id="CHEBI:17957"/>
        <dbReference type="ChEBI" id="CHEBI:30616"/>
        <dbReference type="ChEBI" id="CHEBI:58296"/>
        <dbReference type="ChEBI" id="CHEBI:456216"/>
        <dbReference type="EC" id="2.7.1.50"/>
    </reaction>
</comment>
<feature type="binding site" evidence="11">
    <location>
        <position position="119"/>
    </location>
    <ligand>
        <name>ATP</name>
        <dbReference type="ChEBI" id="CHEBI:30616"/>
    </ligand>
</feature>
<organism evidence="12 13">
    <name type="scientific">Berryella intestinalis</name>
    <dbReference type="NCBI Taxonomy" id="1531429"/>
    <lineage>
        <taxon>Bacteria</taxon>
        <taxon>Bacillati</taxon>
        <taxon>Actinomycetota</taxon>
        <taxon>Coriobacteriia</taxon>
        <taxon>Eggerthellales</taxon>
        <taxon>Eggerthellaceae</taxon>
        <taxon>Berryella</taxon>
    </lineage>
</organism>
<dbReference type="GO" id="GO:0004417">
    <property type="term" value="F:hydroxyethylthiazole kinase activity"/>
    <property type="evidence" value="ECO:0007669"/>
    <property type="project" value="UniProtKB-UniRule"/>
</dbReference>
<dbReference type="GO" id="GO:0005524">
    <property type="term" value="F:ATP binding"/>
    <property type="evidence" value="ECO:0007669"/>
    <property type="project" value="UniProtKB-UniRule"/>
</dbReference>
<dbReference type="KEGG" id="cbac:JI75_04860"/>
<dbReference type="PIRSF" id="PIRSF000513">
    <property type="entry name" value="Thz_kinase"/>
    <property type="match status" value="1"/>
</dbReference>
<dbReference type="PRINTS" id="PR01099">
    <property type="entry name" value="HYETHTZKNASE"/>
</dbReference>
<keyword evidence="5 11" id="KW-0479">Metal-binding</keyword>
<dbReference type="UniPathway" id="UPA00060">
    <property type="reaction ID" value="UER00139"/>
</dbReference>
<comment type="pathway">
    <text evidence="3 11">Cofactor biosynthesis; thiamine diphosphate biosynthesis; 4-methyl-5-(2-phosphoethyl)-thiazole from 5-(2-hydroxyethyl)-4-methylthiazole: step 1/1.</text>
</comment>
<name>A0A0A8B3Q5_9ACTN</name>
<evidence type="ECO:0000256" key="11">
    <source>
        <dbReference type="HAMAP-Rule" id="MF_00228"/>
    </source>
</evidence>
<dbReference type="EC" id="2.7.1.50" evidence="11"/>
<dbReference type="NCBIfam" id="NF006830">
    <property type="entry name" value="PRK09355.1"/>
    <property type="match status" value="1"/>
</dbReference>
<evidence type="ECO:0000256" key="6">
    <source>
        <dbReference type="ARBA" id="ARBA00022741"/>
    </source>
</evidence>
<dbReference type="GO" id="GO:0000287">
    <property type="term" value="F:magnesium ion binding"/>
    <property type="evidence" value="ECO:0007669"/>
    <property type="project" value="UniProtKB-UniRule"/>
</dbReference>
<evidence type="ECO:0000256" key="7">
    <source>
        <dbReference type="ARBA" id="ARBA00022777"/>
    </source>
</evidence>
<proteinExistence type="inferred from homology"/>
<evidence type="ECO:0000256" key="5">
    <source>
        <dbReference type="ARBA" id="ARBA00022723"/>
    </source>
</evidence>
<evidence type="ECO:0000256" key="2">
    <source>
        <dbReference type="ARBA" id="ARBA00001946"/>
    </source>
</evidence>
<evidence type="ECO:0000313" key="12">
    <source>
        <dbReference type="EMBL" id="AJC12101.1"/>
    </source>
</evidence>
<feature type="binding site" evidence="11">
    <location>
        <position position="173"/>
    </location>
    <ligand>
        <name>ATP</name>
        <dbReference type="ChEBI" id="CHEBI:30616"/>
    </ligand>
</feature>
<evidence type="ECO:0000256" key="8">
    <source>
        <dbReference type="ARBA" id="ARBA00022840"/>
    </source>
</evidence>
<evidence type="ECO:0000256" key="10">
    <source>
        <dbReference type="ARBA" id="ARBA00022977"/>
    </source>
</evidence>
<dbReference type="InterPro" id="IPR000417">
    <property type="entry name" value="Hyethyz_kinase"/>
</dbReference>
<comment type="function">
    <text evidence="11">Catalyzes the phosphorylation of the hydroxyl group of 4-methyl-5-beta-hydroxyethylthiazole (THZ).</text>
</comment>
<dbReference type="GO" id="GO:0009228">
    <property type="term" value="P:thiamine biosynthetic process"/>
    <property type="evidence" value="ECO:0007669"/>
    <property type="project" value="UniProtKB-KW"/>
</dbReference>
<dbReference type="CDD" id="cd01170">
    <property type="entry name" value="THZ_kinase"/>
    <property type="match status" value="1"/>
</dbReference>
<dbReference type="InterPro" id="IPR029056">
    <property type="entry name" value="Ribokinase-like"/>
</dbReference>
<dbReference type="Gene3D" id="3.40.1190.20">
    <property type="match status" value="1"/>
</dbReference>
<evidence type="ECO:0000256" key="4">
    <source>
        <dbReference type="ARBA" id="ARBA00022679"/>
    </source>
</evidence>
<comment type="cofactor">
    <cofactor evidence="2 11">
        <name>Mg(2+)</name>
        <dbReference type="ChEBI" id="CHEBI:18420"/>
    </cofactor>
</comment>
<feature type="binding site" evidence="11">
    <location>
        <position position="44"/>
    </location>
    <ligand>
        <name>substrate</name>
    </ligand>
</feature>
<keyword evidence="6 11" id="KW-0547">Nucleotide-binding</keyword>
<protein>
    <recommendedName>
        <fullName evidence="11">Hydroxyethylthiazole kinase</fullName>
        <ecNumber evidence="11">2.7.1.50</ecNumber>
    </recommendedName>
    <alternativeName>
        <fullName evidence="11">4-methyl-5-beta-hydroxyethylthiazole kinase</fullName>
        <shortName evidence="11">TH kinase</shortName>
        <shortName evidence="11">Thz kinase</shortName>
    </alternativeName>
</protein>
<keyword evidence="9 11" id="KW-0460">Magnesium</keyword>
<keyword evidence="4 11" id="KW-0808">Transferase</keyword>
<dbReference type="GO" id="GO:0009229">
    <property type="term" value="P:thiamine diphosphate biosynthetic process"/>
    <property type="evidence" value="ECO:0007669"/>
    <property type="project" value="UniProtKB-UniRule"/>
</dbReference>